<evidence type="ECO:0000256" key="1">
    <source>
        <dbReference type="ARBA" id="ARBA00004651"/>
    </source>
</evidence>
<dbReference type="GO" id="GO:0005886">
    <property type="term" value="C:plasma membrane"/>
    <property type="evidence" value="ECO:0007669"/>
    <property type="project" value="UniProtKB-SubCell"/>
</dbReference>
<evidence type="ECO:0000313" key="7">
    <source>
        <dbReference type="EMBL" id="SFV70275.1"/>
    </source>
</evidence>
<reference evidence="7" key="1">
    <citation type="submission" date="2016-10" db="EMBL/GenBank/DDBJ databases">
        <authorList>
            <person name="de Groot N.N."/>
        </authorList>
    </citation>
    <scope>NUCLEOTIDE SEQUENCE</scope>
</reference>
<feature type="transmembrane region" description="Helical" evidence="6">
    <location>
        <begin position="229"/>
        <end position="252"/>
    </location>
</feature>
<feature type="transmembrane region" description="Helical" evidence="6">
    <location>
        <begin position="280"/>
        <end position="299"/>
    </location>
</feature>
<dbReference type="PANTHER" id="PTHR42770:SF11">
    <property type="entry name" value="INNER MEMBRANE TRANSPORT PROTEIN YBAT"/>
    <property type="match status" value="1"/>
</dbReference>
<dbReference type="PANTHER" id="PTHR42770">
    <property type="entry name" value="AMINO ACID TRANSPORTER-RELATED"/>
    <property type="match status" value="1"/>
</dbReference>
<protein>
    <submittedName>
        <fullName evidence="7">Amino acid transporter</fullName>
    </submittedName>
</protein>
<comment type="subcellular location">
    <subcellularLocation>
        <location evidence="1">Cell membrane</location>
        <topology evidence="1">Multi-pass membrane protein</topology>
    </subcellularLocation>
</comment>
<accession>A0A1W1CX26</accession>
<evidence type="ECO:0000256" key="6">
    <source>
        <dbReference type="SAM" id="Phobius"/>
    </source>
</evidence>
<sequence length="435" mass="47413">MSKKSLGLKELIAIAVGGMVGGGIFTILGISVSMVGFMAPFAIALGGGIAFFAAYSYAKLGVYYKDEGATYAFFKRTYPDSHMAASFIGWYTVFGYISTLALYAYTFSSYGISGSEYAHDAWVRKAVAIAILGLFTIVNLWSVKGMGKLEDIMVYAKLIILFVISLMLIYYGKTDIHTFSQTFTEDLKQTQGLQILIVASVTFVAYEGFQLVINAVNEMDNPDKNIPRAIYGAVILVTSIYFIIALASVLAIPVDDLIANREYALASGAEDIMGHFGRDLVIIGAVLATSSAISGTMFGSSRQMARIAEDGYLPKLLSKRTKNSIPSYAIITMATTASALILAGGLQLILEFGSITFLLVSLLMAIANFKIRKETHSSMLLTLIAIFGLSIGSSLILWYEYKSKPEQMLFIFVLYFLLSFGAWGYSKLASLKENR</sequence>
<organism evidence="7">
    <name type="scientific">hydrothermal vent metagenome</name>
    <dbReference type="NCBI Taxonomy" id="652676"/>
    <lineage>
        <taxon>unclassified sequences</taxon>
        <taxon>metagenomes</taxon>
        <taxon>ecological metagenomes</taxon>
    </lineage>
</organism>
<keyword evidence="3 6" id="KW-0812">Transmembrane</keyword>
<dbReference type="Pfam" id="PF13520">
    <property type="entry name" value="AA_permease_2"/>
    <property type="match status" value="1"/>
</dbReference>
<feature type="transmembrane region" description="Helical" evidence="6">
    <location>
        <begin position="154"/>
        <end position="172"/>
    </location>
</feature>
<keyword evidence="5 6" id="KW-0472">Membrane</keyword>
<dbReference type="InterPro" id="IPR002293">
    <property type="entry name" value="AA/rel_permease1"/>
</dbReference>
<evidence type="ECO:0000256" key="3">
    <source>
        <dbReference type="ARBA" id="ARBA00022692"/>
    </source>
</evidence>
<keyword evidence="4 6" id="KW-1133">Transmembrane helix</keyword>
<dbReference type="Gene3D" id="1.20.1740.10">
    <property type="entry name" value="Amino acid/polyamine transporter I"/>
    <property type="match status" value="1"/>
</dbReference>
<name>A0A1W1CX26_9ZZZZ</name>
<keyword evidence="2" id="KW-1003">Cell membrane</keyword>
<dbReference type="EMBL" id="FPHI01000047">
    <property type="protein sequence ID" value="SFV70275.1"/>
    <property type="molecule type" value="Genomic_DNA"/>
</dbReference>
<feature type="transmembrane region" description="Helical" evidence="6">
    <location>
        <begin position="192"/>
        <end position="217"/>
    </location>
</feature>
<evidence type="ECO:0000256" key="4">
    <source>
        <dbReference type="ARBA" id="ARBA00022989"/>
    </source>
</evidence>
<feature type="transmembrane region" description="Helical" evidence="6">
    <location>
        <begin position="12"/>
        <end position="31"/>
    </location>
</feature>
<feature type="transmembrane region" description="Helical" evidence="6">
    <location>
        <begin position="126"/>
        <end position="142"/>
    </location>
</feature>
<dbReference type="PIRSF" id="PIRSF006060">
    <property type="entry name" value="AA_transporter"/>
    <property type="match status" value="1"/>
</dbReference>
<feature type="transmembrane region" description="Helical" evidence="6">
    <location>
        <begin position="407"/>
        <end position="425"/>
    </location>
</feature>
<dbReference type="InterPro" id="IPR050367">
    <property type="entry name" value="APC_superfamily"/>
</dbReference>
<feature type="transmembrane region" description="Helical" evidence="6">
    <location>
        <begin position="37"/>
        <end position="58"/>
    </location>
</feature>
<feature type="transmembrane region" description="Helical" evidence="6">
    <location>
        <begin position="325"/>
        <end position="343"/>
    </location>
</feature>
<dbReference type="GO" id="GO:0022857">
    <property type="term" value="F:transmembrane transporter activity"/>
    <property type="evidence" value="ECO:0007669"/>
    <property type="project" value="InterPro"/>
</dbReference>
<proteinExistence type="predicted"/>
<gene>
    <name evidence="7" type="ORF">MNB_SV-3-833</name>
</gene>
<evidence type="ECO:0000256" key="2">
    <source>
        <dbReference type="ARBA" id="ARBA00022475"/>
    </source>
</evidence>
<evidence type="ECO:0000256" key="5">
    <source>
        <dbReference type="ARBA" id="ARBA00023136"/>
    </source>
</evidence>
<feature type="transmembrane region" description="Helical" evidence="6">
    <location>
        <begin position="349"/>
        <end position="367"/>
    </location>
</feature>
<feature type="transmembrane region" description="Helical" evidence="6">
    <location>
        <begin position="379"/>
        <end position="401"/>
    </location>
</feature>
<feature type="transmembrane region" description="Helical" evidence="6">
    <location>
        <begin position="84"/>
        <end position="106"/>
    </location>
</feature>
<dbReference type="AlphaFoldDB" id="A0A1W1CX26"/>